<evidence type="ECO:0000313" key="1">
    <source>
        <dbReference type="EMBL" id="MFC4350930.1"/>
    </source>
</evidence>
<keyword evidence="2" id="KW-1185">Reference proteome</keyword>
<proteinExistence type="predicted"/>
<dbReference type="EMBL" id="JBHSCW010000003">
    <property type="protein sequence ID" value="MFC4350930.1"/>
    <property type="molecule type" value="Genomic_DNA"/>
</dbReference>
<accession>A0ABV8UIA1</accession>
<reference evidence="2" key="1">
    <citation type="journal article" date="2019" name="Int. J. Syst. Evol. Microbiol.">
        <title>The Global Catalogue of Microorganisms (GCM) 10K type strain sequencing project: providing services to taxonomists for standard genome sequencing and annotation.</title>
        <authorList>
            <consortium name="The Broad Institute Genomics Platform"/>
            <consortium name="The Broad Institute Genome Sequencing Center for Infectious Disease"/>
            <person name="Wu L."/>
            <person name="Ma J."/>
        </authorList>
    </citation>
    <scope>NUCLEOTIDE SEQUENCE [LARGE SCALE GENOMIC DNA]</scope>
    <source>
        <strain evidence="2">CECT 8472</strain>
    </source>
</reference>
<comment type="caution">
    <text evidence="1">The sequence shown here is derived from an EMBL/GenBank/DDBJ whole genome shotgun (WGS) entry which is preliminary data.</text>
</comment>
<protein>
    <submittedName>
        <fullName evidence="1">Uncharacterized protein</fullName>
    </submittedName>
</protein>
<dbReference type="Proteomes" id="UP001595799">
    <property type="component" value="Unassembled WGS sequence"/>
</dbReference>
<gene>
    <name evidence="1" type="ORF">ACFOW6_05175</name>
</gene>
<evidence type="ECO:0000313" key="2">
    <source>
        <dbReference type="Proteomes" id="UP001595799"/>
    </source>
</evidence>
<dbReference type="RefSeq" id="WP_382421274.1">
    <property type="nucleotide sequence ID" value="NZ_JBHSCW010000003.1"/>
</dbReference>
<name>A0ABV8UIA1_9PROT</name>
<sequence>MTERAGHTVAVEVASLETAVTAARISAETETPLLLVSSPDAAAQGGCLWFLEILRQANAEVPAARLAMALDCGDAAGFALEALDCGITGVIYRGEDPVRTKLGQLAELHGASFLTERPRTLFLDEQPDPEAACRAWIKMESP</sequence>
<organism evidence="1 2">
    <name type="scientific">Fodinicurvata halophila</name>
    <dbReference type="NCBI Taxonomy" id="1419723"/>
    <lineage>
        <taxon>Bacteria</taxon>
        <taxon>Pseudomonadati</taxon>
        <taxon>Pseudomonadota</taxon>
        <taxon>Alphaproteobacteria</taxon>
        <taxon>Rhodospirillales</taxon>
        <taxon>Rhodovibrionaceae</taxon>
        <taxon>Fodinicurvata</taxon>
    </lineage>
</organism>